<sequence>MPRLSLRRSEPLIGVVVPAYDVAGYLPACLDSILGQSHRALDVVVVDDGSPDESGAVAEEYAARDPRVRVVHIENRGLGAARNEGLRHVRGDVLAFADSDDVVPPGAYAAMLTQLRRTGADLVTGDVARLVGDDVQRIRWMRRLHADRASVFIEQRPELLGDVFAWNKLYRREFWDGAGLSWPEGVRYEDQPTLTRAYVHARLIGVVPEVVYHWRVRDDGTSITQQRASTADLRDRWTTKRSSLATVRDFGSDKVTRVFVDRVLPGDLWRYFLQIPQADDEWWQLLVSGVREFWGGERSLTHSILPPAHRLTGWLVEQDRRSDAVAVIEQVAALAGRPLPRVTLPDGSARVDVPGLDPATVDPAALLVRPGE</sequence>
<organism evidence="2 3">
    <name type="scientific">Nocardioides panacisoli</name>
    <dbReference type="NCBI Taxonomy" id="627624"/>
    <lineage>
        <taxon>Bacteria</taxon>
        <taxon>Bacillati</taxon>
        <taxon>Actinomycetota</taxon>
        <taxon>Actinomycetes</taxon>
        <taxon>Propionibacteriales</taxon>
        <taxon>Nocardioidaceae</taxon>
        <taxon>Nocardioides</taxon>
    </lineage>
</organism>
<dbReference type="InterPro" id="IPR029044">
    <property type="entry name" value="Nucleotide-diphossugar_trans"/>
</dbReference>
<proteinExistence type="predicted"/>
<evidence type="ECO:0000313" key="3">
    <source>
        <dbReference type="Proteomes" id="UP001501821"/>
    </source>
</evidence>
<dbReference type="PANTHER" id="PTHR22916">
    <property type="entry name" value="GLYCOSYLTRANSFERASE"/>
    <property type="match status" value="1"/>
</dbReference>
<evidence type="ECO:0000313" key="2">
    <source>
        <dbReference type="EMBL" id="GAA3815730.1"/>
    </source>
</evidence>
<dbReference type="Pfam" id="PF00535">
    <property type="entry name" value="Glycos_transf_2"/>
    <property type="match status" value="1"/>
</dbReference>
<dbReference type="RefSeq" id="WP_344774373.1">
    <property type="nucleotide sequence ID" value="NZ_BAABAH010000004.1"/>
</dbReference>
<dbReference type="Gene3D" id="3.90.550.10">
    <property type="entry name" value="Spore Coat Polysaccharide Biosynthesis Protein SpsA, Chain A"/>
    <property type="match status" value="1"/>
</dbReference>
<dbReference type="Proteomes" id="UP001501821">
    <property type="component" value="Unassembled WGS sequence"/>
</dbReference>
<gene>
    <name evidence="2" type="ORF">GCM10022242_17340</name>
</gene>
<dbReference type="SUPFAM" id="SSF53448">
    <property type="entry name" value="Nucleotide-diphospho-sugar transferases"/>
    <property type="match status" value="1"/>
</dbReference>
<dbReference type="EMBL" id="BAABAH010000004">
    <property type="protein sequence ID" value="GAA3815730.1"/>
    <property type="molecule type" value="Genomic_DNA"/>
</dbReference>
<keyword evidence="3" id="KW-1185">Reference proteome</keyword>
<protein>
    <recommendedName>
        <fullName evidence="1">Glycosyltransferase 2-like domain-containing protein</fullName>
    </recommendedName>
</protein>
<evidence type="ECO:0000259" key="1">
    <source>
        <dbReference type="Pfam" id="PF00535"/>
    </source>
</evidence>
<dbReference type="InterPro" id="IPR001173">
    <property type="entry name" value="Glyco_trans_2-like"/>
</dbReference>
<dbReference type="PANTHER" id="PTHR22916:SF3">
    <property type="entry name" value="UDP-GLCNAC:BETAGAL BETA-1,3-N-ACETYLGLUCOSAMINYLTRANSFERASE-LIKE PROTEIN 1"/>
    <property type="match status" value="1"/>
</dbReference>
<accession>A0ABP7IDQ0</accession>
<feature type="domain" description="Glycosyltransferase 2-like" evidence="1">
    <location>
        <begin position="15"/>
        <end position="173"/>
    </location>
</feature>
<name>A0ABP7IDQ0_9ACTN</name>
<reference evidence="3" key="1">
    <citation type="journal article" date="2019" name="Int. J. Syst. Evol. Microbiol.">
        <title>The Global Catalogue of Microorganisms (GCM) 10K type strain sequencing project: providing services to taxonomists for standard genome sequencing and annotation.</title>
        <authorList>
            <consortium name="The Broad Institute Genomics Platform"/>
            <consortium name="The Broad Institute Genome Sequencing Center for Infectious Disease"/>
            <person name="Wu L."/>
            <person name="Ma J."/>
        </authorList>
    </citation>
    <scope>NUCLEOTIDE SEQUENCE [LARGE SCALE GENOMIC DNA]</scope>
    <source>
        <strain evidence="3">JCM 16953</strain>
    </source>
</reference>
<comment type="caution">
    <text evidence="2">The sequence shown here is derived from an EMBL/GenBank/DDBJ whole genome shotgun (WGS) entry which is preliminary data.</text>
</comment>
<dbReference type="CDD" id="cd00761">
    <property type="entry name" value="Glyco_tranf_GTA_type"/>
    <property type="match status" value="1"/>
</dbReference>